<dbReference type="Proteomes" id="UP000324222">
    <property type="component" value="Unassembled WGS sequence"/>
</dbReference>
<evidence type="ECO:0000313" key="1">
    <source>
        <dbReference type="EMBL" id="MPC62683.1"/>
    </source>
</evidence>
<keyword evidence="2" id="KW-1185">Reference proteome</keyword>
<comment type="caution">
    <text evidence="1">The sequence shown here is derived from an EMBL/GenBank/DDBJ whole genome shotgun (WGS) entry which is preliminary data.</text>
</comment>
<dbReference type="EMBL" id="VSRR010019949">
    <property type="protein sequence ID" value="MPC62683.1"/>
    <property type="molecule type" value="Genomic_DNA"/>
</dbReference>
<dbReference type="AlphaFoldDB" id="A0A5B7GYC1"/>
<proteinExistence type="predicted"/>
<sequence length="35" mass="4168">MKIALKVRKRCNILAVRKRLKTVIQRRGVDEIKSF</sequence>
<name>A0A5B7GYC1_PORTR</name>
<organism evidence="1 2">
    <name type="scientific">Portunus trituberculatus</name>
    <name type="common">Swimming crab</name>
    <name type="synonym">Neptunus trituberculatus</name>
    <dbReference type="NCBI Taxonomy" id="210409"/>
    <lineage>
        <taxon>Eukaryota</taxon>
        <taxon>Metazoa</taxon>
        <taxon>Ecdysozoa</taxon>
        <taxon>Arthropoda</taxon>
        <taxon>Crustacea</taxon>
        <taxon>Multicrustacea</taxon>
        <taxon>Malacostraca</taxon>
        <taxon>Eumalacostraca</taxon>
        <taxon>Eucarida</taxon>
        <taxon>Decapoda</taxon>
        <taxon>Pleocyemata</taxon>
        <taxon>Brachyura</taxon>
        <taxon>Eubrachyura</taxon>
        <taxon>Portunoidea</taxon>
        <taxon>Portunidae</taxon>
        <taxon>Portuninae</taxon>
        <taxon>Portunus</taxon>
    </lineage>
</organism>
<accession>A0A5B7GYC1</accession>
<reference evidence="1 2" key="1">
    <citation type="submission" date="2019-05" db="EMBL/GenBank/DDBJ databases">
        <title>Another draft genome of Portunus trituberculatus and its Hox gene families provides insights of decapod evolution.</title>
        <authorList>
            <person name="Jeong J.-H."/>
            <person name="Song I."/>
            <person name="Kim S."/>
            <person name="Choi T."/>
            <person name="Kim D."/>
            <person name="Ryu S."/>
            <person name="Kim W."/>
        </authorList>
    </citation>
    <scope>NUCLEOTIDE SEQUENCE [LARGE SCALE GENOMIC DNA]</scope>
    <source>
        <tissue evidence="1">Muscle</tissue>
    </source>
</reference>
<protein>
    <submittedName>
        <fullName evidence="1">Uncharacterized protein</fullName>
    </submittedName>
</protein>
<evidence type="ECO:0000313" key="2">
    <source>
        <dbReference type="Proteomes" id="UP000324222"/>
    </source>
</evidence>
<gene>
    <name evidence="1" type="ORF">E2C01_056772</name>
</gene>